<evidence type="ECO:0000256" key="1">
    <source>
        <dbReference type="PROSITE-ProRule" id="PRU00023"/>
    </source>
</evidence>
<keyword evidence="1" id="KW-0040">ANK repeat</keyword>
<dbReference type="PANTHER" id="PTHR46464">
    <property type="entry name" value="ANK_REP_REGION DOMAIN-CONTAINING PROTEIN"/>
    <property type="match status" value="1"/>
</dbReference>
<evidence type="ECO:0000313" key="2">
    <source>
        <dbReference type="EMBL" id="CAF1326047.1"/>
    </source>
</evidence>
<organism evidence="2 4">
    <name type="scientific">Didymodactylos carnosus</name>
    <dbReference type="NCBI Taxonomy" id="1234261"/>
    <lineage>
        <taxon>Eukaryota</taxon>
        <taxon>Metazoa</taxon>
        <taxon>Spiralia</taxon>
        <taxon>Gnathifera</taxon>
        <taxon>Rotifera</taxon>
        <taxon>Eurotatoria</taxon>
        <taxon>Bdelloidea</taxon>
        <taxon>Philodinida</taxon>
        <taxon>Philodinidae</taxon>
        <taxon>Didymodactylos</taxon>
    </lineage>
</organism>
<accession>A0A8S2F554</accession>
<sequence length="104" mass="11186">MVLPRTSAPSVRTVPNEDSKINMYNEDGLLPIHKAALDGLDVSVKRILINVKGKNGIQQQLEAKTTDGNAMTPLLLATAAGKLDVLQCLLGYEADYNAKDVNGH</sequence>
<evidence type="ECO:0000313" key="3">
    <source>
        <dbReference type="EMBL" id="CAF4137200.1"/>
    </source>
</evidence>
<dbReference type="Pfam" id="PF12796">
    <property type="entry name" value="Ank_2"/>
    <property type="match status" value="1"/>
</dbReference>
<name>A0A8S2F554_9BILA</name>
<dbReference type="Proteomes" id="UP000677228">
    <property type="component" value="Unassembled WGS sequence"/>
</dbReference>
<dbReference type="InterPro" id="IPR043379">
    <property type="entry name" value="ANKAR"/>
</dbReference>
<dbReference type="EMBL" id="CAJOBA010042640">
    <property type="protein sequence ID" value="CAF4137200.1"/>
    <property type="molecule type" value="Genomic_DNA"/>
</dbReference>
<protein>
    <submittedName>
        <fullName evidence="2">Uncharacterized protein</fullName>
    </submittedName>
</protein>
<dbReference type="InterPro" id="IPR036770">
    <property type="entry name" value="Ankyrin_rpt-contain_sf"/>
</dbReference>
<evidence type="ECO:0000313" key="4">
    <source>
        <dbReference type="Proteomes" id="UP000677228"/>
    </source>
</evidence>
<dbReference type="AlphaFoldDB" id="A0A8S2F554"/>
<dbReference type="Gene3D" id="1.25.40.20">
    <property type="entry name" value="Ankyrin repeat-containing domain"/>
    <property type="match status" value="1"/>
</dbReference>
<proteinExistence type="predicted"/>
<feature type="non-terminal residue" evidence="2">
    <location>
        <position position="1"/>
    </location>
</feature>
<comment type="caution">
    <text evidence="2">The sequence shown here is derived from an EMBL/GenBank/DDBJ whole genome shotgun (WGS) entry which is preliminary data.</text>
</comment>
<dbReference type="PANTHER" id="PTHR46464:SF2">
    <property type="entry name" value="ANKYRIN AND ARMADILLO REPEAT-CONTAINING PROTEIN"/>
    <property type="match status" value="1"/>
</dbReference>
<gene>
    <name evidence="2" type="ORF">OVA965_LOCUS29664</name>
    <name evidence="3" type="ORF">TMI583_LOCUS30449</name>
</gene>
<feature type="repeat" description="ANK" evidence="1">
    <location>
        <begin position="69"/>
        <end position="101"/>
    </location>
</feature>
<dbReference type="InterPro" id="IPR002110">
    <property type="entry name" value="Ankyrin_rpt"/>
</dbReference>
<dbReference type="Proteomes" id="UP000682733">
    <property type="component" value="Unassembled WGS sequence"/>
</dbReference>
<dbReference type="EMBL" id="CAJNOK010021027">
    <property type="protein sequence ID" value="CAF1326047.1"/>
    <property type="molecule type" value="Genomic_DNA"/>
</dbReference>
<dbReference type="SUPFAM" id="SSF48403">
    <property type="entry name" value="Ankyrin repeat"/>
    <property type="match status" value="1"/>
</dbReference>
<reference evidence="2" key="1">
    <citation type="submission" date="2021-02" db="EMBL/GenBank/DDBJ databases">
        <authorList>
            <person name="Nowell W R."/>
        </authorList>
    </citation>
    <scope>NUCLEOTIDE SEQUENCE</scope>
</reference>
<dbReference type="PROSITE" id="PS50297">
    <property type="entry name" value="ANK_REP_REGION"/>
    <property type="match status" value="1"/>
</dbReference>
<dbReference type="PROSITE" id="PS50088">
    <property type="entry name" value="ANK_REPEAT"/>
    <property type="match status" value="1"/>
</dbReference>